<comment type="cofactor">
    <cofactor evidence="1">
        <name>a divalent metal cation</name>
        <dbReference type="ChEBI" id="CHEBI:60240"/>
    </cofactor>
</comment>
<dbReference type="FunCoup" id="A0A068UCQ8">
    <property type="interactions" value="598"/>
</dbReference>
<sequence length="394" mass="44695">MLKRPVRGQKKRKKVHKKLKPSNMACGSSEESSPDWFDALAKKIASNLDSRPSKGLDSFECVFKMSRRTFEYICLLAREHMAVKTHFAFSNGKPMSLYDQVALALNRLSSGRSLVSIGDAFGTSQSTVSQVTWRFVEAIERNGHQHIRWPSAENELMDIKSQFEQIQGLSNCCGAIDTTHIVMLLSTSKRRTDAWLDSKENYSMPLQAIVGPNLKFLDIFSGLPGMLNESSLLPYSSFYDKCQKGERLNGKKTKLSQDAELQEYIVGDSAYPLLPWLLTPYQGNDLSQTKVDFNKHHLATRVVAQRALARLKDVWKMIDGVVWRPDRHKLPSFIFVCCILHNIVIDMEDEVLEELPLYHCHDPGYGQDFCDSADVTASVSRDNLALYQSERNHP</sequence>
<keyword evidence="5" id="KW-0479">Metal-binding</keyword>
<dbReference type="PANTHER" id="PTHR22930:SF291">
    <property type="entry name" value="EXPRESSED PROTEIN"/>
    <property type="match status" value="1"/>
</dbReference>
<organism evidence="10 11">
    <name type="scientific">Coffea canephora</name>
    <name type="common">Robusta coffee</name>
    <dbReference type="NCBI Taxonomy" id="49390"/>
    <lineage>
        <taxon>Eukaryota</taxon>
        <taxon>Viridiplantae</taxon>
        <taxon>Streptophyta</taxon>
        <taxon>Embryophyta</taxon>
        <taxon>Tracheophyta</taxon>
        <taxon>Spermatophyta</taxon>
        <taxon>Magnoliopsida</taxon>
        <taxon>eudicotyledons</taxon>
        <taxon>Gunneridae</taxon>
        <taxon>Pentapetalae</taxon>
        <taxon>asterids</taxon>
        <taxon>lamiids</taxon>
        <taxon>Gentianales</taxon>
        <taxon>Rubiaceae</taxon>
        <taxon>Ixoroideae</taxon>
        <taxon>Gardenieae complex</taxon>
        <taxon>Bertiereae - Coffeeae clade</taxon>
        <taxon>Coffeeae</taxon>
        <taxon>Coffea</taxon>
    </lineage>
</organism>
<feature type="compositionally biased region" description="Basic residues" evidence="8">
    <location>
        <begin position="1"/>
        <end position="20"/>
    </location>
</feature>
<protein>
    <recommendedName>
        <fullName evidence="9">DDE Tnp4 domain-containing protein</fullName>
    </recommendedName>
</protein>
<keyword evidence="6" id="KW-0378">Hydrolase</keyword>
<evidence type="ECO:0000256" key="8">
    <source>
        <dbReference type="SAM" id="MobiDB-lite"/>
    </source>
</evidence>
<dbReference type="OrthoDB" id="2668416at2759"/>
<keyword evidence="11" id="KW-1185">Reference proteome</keyword>
<dbReference type="GO" id="GO:0046872">
    <property type="term" value="F:metal ion binding"/>
    <property type="evidence" value="ECO:0007669"/>
    <property type="project" value="UniProtKB-KW"/>
</dbReference>
<gene>
    <name evidence="10" type="ORF">GSCOC_T00022954001</name>
</gene>
<comment type="subcellular location">
    <subcellularLocation>
        <location evidence="2">Nucleus</location>
    </subcellularLocation>
</comment>
<evidence type="ECO:0000256" key="2">
    <source>
        <dbReference type="ARBA" id="ARBA00004123"/>
    </source>
</evidence>
<dbReference type="AlphaFoldDB" id="A0A068UCQ8"/>
<dbReference type="PhylomeDB" id="A0A068UCQ8"/>
<dbReference type="GO" id="GO:0016787">
    <property type="term" value="F:hydrolase activity"/>
    <property type="evidence" value="ECO:0007669"/>
    <property type="project" value="UniProtKB-KW"/>
</dbReference>
<dbReference type="Pfam" id="PF13359">
    <property type="entry name" value="DDE_Tnp_4"/>
    <property type="match status" value="1"/>
</dbReference>
<feature type="domain" description="DDE Tnp4" evidence="9">
    <location>
        <begin position="176"/>
        <end position="342"/>
    </location>
</feature>
<dbReference type="GO" id="GO:0005634">
    <property type="term" value="C:nucleus"/>
    <property type="evidence" value="ECO:0007669"/>
    <property type="project" value="UniProtKB-SubCell"/>
</dbReference>
<name>A0A068UCQ8_COFCA</name>
<dbReference type="InParanoid" id="A0A068UCQ8"/>
<reference evidence="11" key="1">
    <citation type="journal article" date="2014" name="Science">
        <title>The coffee genome provides insight into the convergent evolution of caffeine biosynthesis.</title>
        <authorList>
            <person name="Denoeud F."/>
            <person name="Carretero-Paulet L."/>
            <person name="Dereeper A."/>
            <person name="Droc G."/>
            <person name="Guyot R."/>
            <person name="Pietrella M."/>
            <person name="Zheng C."/>
            <person name="Alberti A."/>
            <person name="Anthony F."/>
            <person name="Aprea G."/>
            <person name="Aury J.M."/>
            <person name="Bento P."/>
            <person name="Bernard M."/>
            <person name="Bocs S."/>
            <person name="Campa C."/>
            <person name="Cenci A."/>
            <person name="Combes M.C."/>
            <person name="Crouzillat D."/>
            <person name="Da Silva C."/>
            <person name="Daddiego L."/>
            <person name="De Bellis F."/>
            <person name="Dussert S."/>
            <person name="Garsmeur O."/>
            <person name="Gayraud T."/>
            <person name="Guignon V."/>
            <person name="Jahn K."/>
            <person name="Jamilloux V."/>
            <person name="Joet T."/>
            <person name="Labadie K."/>
            <person name="Lan T."/>
            <person name="Leclercq J."/>
            <person name="Lepelley M."/>
            <person name="Leroy T."/>
            <person name="Li L.T."/>
            <person name="Librado P."/>
            <person name="Lopez L."/>
            <person name="Munoz A."/>
            <person name="Noel B."/>
            <person name="Pallavicini A."/>
            <person name="Perrotta G."/>
            <person name="Poncet V."/>
            <person name="Pot D."/>
            <person name="Priyono X."/>
            <person name="Rigoreau M."/>
            <person name="Rouard M."/>
            <person name="Rozas J."/>
            <person name="Tranchant-Dubreuil C."/>
            <person name="VanBuren R."/>
            <person name="Zhang Q."/>
            <person name="Andrade A.C."/>
            <person name="Argout X."/>
            <person name="Bertrand B."/>
            <person name="de Kochko A."/>
            <person name="Graziosi G."/>
            <person name="Henry R.J."/>
            <person name="Jayarama X."/>
            <person name="Ming R."/>
            <person name="Nagai C."/>
            <person name="Rounsley S."/>
            <person name="Sankoff D."/>
            <person name="Giuliano G."/>
            <person name="Albert V.A."/>
            <person name="Wincker P."/>
            <person name="Lashermes P."/>
        </authorList>
    </citation>
    <scope>NUCLEOTIDE SEQUENCE [LARGE SCALE GENOMIC DNA]</scope>
    <source>
        <strain evidence="11">cv. DH200-94</strain>
    </source>
</reference>
<evidence type="ECO:0000256" key="7">
    <source>
        <dbReference type="ARBA" id="ARBA00023242"/>
    </source>
</evidence>
<accession>A0A068UCQ8</accession>
<evidence type="ECO:0000259" key="9">
    <source>
        <dbReference type="Pfam" id="PF13359"/>
    </source>
</evidence>
<dbReference type="InterPro" id="IPR027806">
    <property type="entry name" value="HARBI1_dom"/>
</dbReference>
<comment type="similarity">
    <text evidence="3">Belongs to the HARBI1 family.</text>
</comment>
<keyword evidence="4" id="KW-0540">Nuclease</keyword>
<evidence type="ECO:0000256" key="4">
    <source>
        <dbReference type="ARBA" id="ARBA00022722"/>
    </source>
</evidence>
<proteinExistence type="inferred from homology"/>
<dbReference type="PANTHER" id="PTHR22930">
    <property type="match status" value="1"/>
</dbReference>
<evidence type="ECO:0000256" key="6">
    <source>
        <dbReference type="ARBA" id="ARBA00022801"/>
    </source>
</evidence>
<evidence type="ECO:0000313" key="10">
    <source>
        <dbReference type="EMBL" id="CDP06241.1"/>
    </source>
</evidence>
<evidence type="ECO:0000256" key="1">
    <source>
        <dbReference type="ARBA" id="ARBA00001968"/>
    </source>
</evidence>
<dbReference type="Proteomes" id="UP000295252">
    <property type="component" value="Chromosome VIII"/>
</dbReference>
<dbReference type="Gramene" id="CDP06241">
    <property type="protein sequence ID" value="CDP06241"/>
    <property type="gene ID" value="GSCOC_T00022954001"/>
</dbReference>
<evidence type="ECO:0000313" key="11">
    <source>
        <dbReference type="Proteomes" id="UP000295252"/>
    </source>
</evidence>
<dbReference type="OMA" id="WLIFESS"/>
<dbReference type="EMBL" id="HG739104">
    <property type="protein sequence ID" value="CDP06241.1"/>
    <property type="molecule type" value="Genomic_DNA"/>
</dbReference>
<evidence type="ECO:0000256" key="3">
    <source>
        <dbReference type="ARBA" id="ARBA00006958"/>
    </source>
</evidence>
<evidence type="ECO:0000256" key="5">
    <source>
        <dbReference type="ARBA" id="ARBA00022723"/>
    </source>
</evidence>
<dbReference type="GO" id="GO:0004518">
    <property type="term" value="F:nuclease activity"/>
    <property type="evidence" value="ECO:0007669"/>
    <property type="project" value="UniProtKB-KW"/>
</dbReference>
<keyword evidence="7" id="KW-0539">Nucleus</keyword>
<dbReference type="InterPro" id="IPR045249">
    <property type="entry name" value="HARBI1-like"/>
</dbReference>
<feature type="region of interest" description="Disordered" evidence="8">
    <location>
        <begin position="1"/>
        <end position="33"/>
    </location>
</feature>